<dbReference type="SUPFAM" id="SSF55166">
    <property type="entry name" value="Hedgehog/DD-peptidase"/>
    <property type="match status" value="1"/>
</dbReference>
<keyword evidence="3 9" id="KW-0479">Metal-binding</keyword>
<dbReference type="PANTHER" id="PTHR43126:SF1">
    <property type="entry name" value="D-ALANYL-D-ALANINE DIPEPTIDASE"/>
    <property type="match status" value="1"/>
</dbReference>
<keyword evidence="2 9" id="KW-0645">Protease</keyword>
<feature type="signal peptide" evidence="10">
    <location>
        <begin position="1"/>
        <end position="23"/>
    </location>
</feature>
<evidence type="ECO:0000313" key="12">
    <source>
        <dbReference type="Proteomes" id="UP001595886"/>
    </source>
</evidence>
<dbReference type="Proteomes" id="UP001595886">
    <property type="component" value="Unassembled WGS sequence"/>
</dbReference>
<keyword evidence="5 9" id="KW-0862">Zinc</keyword>
<dbReference type="HAMAP" id="MF_01924">
    <property type="entry name" value="A_A_dipeptidase"/>
    <property type="match status" value="1"/>
</dbReference>
<feature type="binding site" evidence="9">
    <location>
        <position position="157"/>
    </location>
    <ligand>
        <name>Zn(2+)</name>
        <dbReference type="ChEBI" id="CHEBI:29105"/>
        <note>catalytic</note>
    </ligand>
</feature>
<dbReference type="EMBL" id="JBHSHD010000016">
    <property type="protein sequence ID" value="MFC4822362.1"/>
    <property type="molecule type" value="Genomic_DNA"/>
</dbReference>
<keyword evidence="7 9" id="KW-0482">Metalloprotease</keyword>
<evidence type="ECO:0000256" key="6">
    <source>
        <dbReference type="ARBA" id="ARBA00022997"/>
    </source>
</evidence>
<sequence>MRTLPSILAVALAACSANPPAPAVFRIEPVRPVTELLPQALAATPPHEAGEFRAPDLIEPAELDPSIRLDIRYATTRNFLGTALYSQPRAFLQRPAAQALVRVQRTLAADGYGLLVHDAYRPWYVTKMFWDATPQDLHRFVADPAKGSRHNRGCAVDLTLYDLKTGRAVEMPSLYDEMSERAYPDYAGGDADARARRDLLRRRMEAEGFRVFEFEWWHYDYRDWTSYAIQNVRFEDVGRPH</sequence>
<evidence type="ECO:0000256" key="9">
    <source>
        <dbReference type="HAMAP-Rule" id="MF_01924"/>
    </source>
</evidence>
<evidence type="ECO:0000256" key="10">
    <source>
        <dbReference type="SAM" id="SignalP"/>
    </source>
</evidence>
<comment type="caution">
    <text evidence="11">The sequence shown here is derived from an EMBL/GenBank/DDBJ whole genome shotgun (WGS) entry which is preliminary data.</text>
</comment>
<evidence type="ECO:0000313" key="11">
    <source>
        <dbReference type="EMBL" id="MFC4822362.1"/>
    </source>
</evidence>
<evidence type="ECO:0000256" key="5">
    <source>
        <dbReference type="ARBA" id="ARBA00022833"/>
    </source>
</evidence>
<evidence type="ECO:0000256" key="7">
    <source>
        <dbReference type="ARBA" id="ARBA00023049"/>
    </source>
</evidence>
<dbReference type="PANTHER" id="PTHR43126">
    <property type="entry name" value="D-ALANYL-D-ALANINE DIPEPTIDASE"/>
    <property type="match status" value="1"/>
</dbReference>
<comment type="function">
    <text evidence="9">Catalyzes hydrolysis of the D-alanyl-D-alanine dipeptide.</text>
</comment>
<feature type="binding site" evidence="9">
    <location>
        <position position="218"/>
    </location>
    <ligand>
        <name>Zn(2+)</name>
        <dbReference type="ChEBI" id="CHEBI:29105"/>
        <note>catalytic</note>
    </ligand>
</feature>
<keyword evidence="8" id="KW-0961">Cell wall biogenesis/degradation</keyword>
<evidence type="ECO:0000256" key="8">
    <source>
        <dbReference type="ARBA" id="ARBA00023316"/>
    </source>
</evidence>
<dbReference type="Pfam" id="PF01427">
    <property type="entry name" value="Peptidase_M15"/>
    <property type="match status" value="1"/>
</dbReference>
<protein>
    <recommendedName>
        <fullName evidence="9">D-alanyl-D-alanine dipeptidase</fullName>
        <shortName evidence="9">D-Ala-D-Ala dipeptidase</shortName>
        <ecNumber evidence="9">3.4.13.22</ecNumber>
    </recommendedName>
</protein>
<evidence type="ECO:0000256" key="1">
    <source>
        <dbReference type="ARBA" id="ARBA00001362"/>
    </source>
</evidence>
<gene>
    <name evidence="9" type="primary">ddpX</name>
    <name evidence="11" type="ORF">ACFO6Q_18705</name>
</gene>
<proteinExistence type="inferred from homology"/>
<comment type="catalytic activity">
    <reaction evidence="1 9">
        <text>D-alanyl-D-alanine + H2O = 2 D-alanine</text>
        <dbReference type="Rhea" id="RHEA:20661"/>
        <dbReference type="ChEBI" id="CHEBI:15377"/>
        <dbReference type="ChEBI" id="CHEBI:57416"/>
        <dbReference type="ChEBI" id="CHEBI:57822"/>
        <dbReference type="EC" id="3.4.13.22"/>
    </reaction>
</comment>
<organism evidence="11 12">
    <name type="scientific">Dokdonella ginsengisoli</name>
    <dbReference type="NCBI Taxonomy" id="363846"/>
    <lineage>
        <taxon>Bacteria</taxon>
        <taxon>Pseudomonadati</taxon>
        <taxon>Pseudomonadota</taxon>
        <taxon>Gammaproteobacteria</taxon>
        <taxon>Lysobacterales</taxon>
        <taxon>Rhodanobacteraceae</taxon>
        <taxon>Dokdonella</taxon>
    </lineage>
</organism>
<dbReference type="PROSITE" id="PS51257">
    <property type="entry name" value="PROKAR_LIPOPROTEIN"/>
    <property type="match status" value="1"/>
</dbReference>
<name>A0ABV9QZ69_9GAMM</name>
<keyword evidence="12" id="KW-1185">Reference proteome</keyword>
<evidence type="ECO:0000256" key="2">
    <source>
        <dbReference type="ARBA" id="ARBA00022670"/>
    </source>
</evidence>
<keyword evidence="10" id="KW-0732">Signal</keyword>
<keyword evidence="6 9" id="KW-0224">Dipeptidase</keyword>
<comment type="similarity">
    <text evidence="9">Belongs to the peptidase M15D family.</text>
</comment>
<keyword evidence="4 9" id="KW-0378">Hydrolase</keyword>
<feature type="active site" description="Proton donor/acceptor" evidence="9">
    <location>
        <position position="215"/>
    </location>
</feature>
<dbReference type="InterPro" id="IPR000755">
    <property type="entry name" value="A_A_dipeptidase"/>
</dbReference>
<dbReference type="EC" id="3.4.13.22" evidence="9"/>
<dbReference type="RefSeq" id="WP_380022639.1">
    <property type="nucleotide sequence ID" value="NZ_JBHSHD010000016.1"/>
</dbReference>
<feature type="site" description="Transition state stabilizer" evidence="9">
    <location>
        <position position="121"/>
    </location>
</feature>
<feature type="binding site" evidence="9">
    <location>
        <position position="150"/>
    </location>
    <ligand>
        <name>Zn(2+)</name>
        <dbReference type="ChEBI" id="CHEBI:29105"/>
        <note>catalytic</note>
    </ligand>
</feature>
<comment type="cofactor">
    <cofactor evidence="9">
        <name>Zn(2+)</name>
        <dbReference type="ChEBI" id="CHEBI:29105"/>
    </cofactor>
    <text evidence="9">Binds 1 zinc ion per subunit.</text>
</comment>
<evidence type="ECO:0000256" key="3">
    <source>
        <dbReference type="ARBA" id="ARBA00022723"/>
    </source>
</evidence>
<dbReference type="InterPro" id="IPR009045">
    <property type="entry name" value="Zn_M74/Hedgehog-like"/>
</dbReference>
<accession>A0ABV9QZ69</accession>
<feature type="chain" id="PRO_5047225206" description="D-alanyl-D-alanine dipeptidase" evidence="10">
    <location>
        <begin position="24"/>
        <end position="241"/>
    </location>
</feature>
<dbReference type="CDD" id="cd14840">
    <property type="entry name" value="D-Ala-D-Ala_dipeptidase_Aad"/>
    <property type="match status" value="1"/>
</dbReference>
<dbReference type="Gene3D" id="3.30.1380.10">
    <property type="match status" value="1"/>
</dbReference>
<evidence type="ECO:0000256" key="4">
    <source>
        <dbReference type="ARBA" id="ARBA00022801"/>
    </source>
</evidence>
<reference evidence="12" key="1">
    <citation type="journal article" date="2019" name="Int. J. Syst. Evol. Microbiol.">
        <title>The Global Catalogue of Microorganisms (GCM) 10K type strain sequencing project: providing services to taxonomists for standard genome sequencing and annotation.</title>
        <authorList>
            <consortium name="The Broad Institute Genomics Platform"/>
            <consortium name="The Broad Institute Genome Sequencing Center for Infectious Disease"/>
            <person name="Wu L."/>
            <person name="Ma J."/>
        </authorList>
    </citation>
    <scope>NUCLEOTIDE SEQUENCE [LARGE SCALE GENOMIC DNA]</scope>
    <source>
        <strain evidence="12">CCUG 30340</strain>
    </source>
</reference>